<dbReference type="SUPFAM" id="SSF50630">
    <property type="entry name" value="Acid proteases"/>
    <property type="match status" value="1"/>
</dbReference>
<gene>
    <name evidence="5" type="ORF">BDV95DRAFT_352499</name>
</gene>
<keyword evidence="3" id="KW-1133">Transmembrane helix</keyword>
<dbReference type="GO" id="GO:0004190">
    <property type="term" value="F:aspartic-type endopeptidase activity"/>
    <property type="evidence" value="ECO:0007669"/>
    <property type="project" value="InterPro"/>
</dbReference>
<evidence type="ECO:0000313" key="5">
    <source>
        <dbReference type="EMBL" id="KAF2873741.1"/>
    </source>
</evidence>
<feature type="region of interest" description="Disordered" evidence="2">
    <location>
        <begin position="409"/>
        <end position="436"/>
    </location>
</feature>
<proteinExistence type="inferred from homology"/>
<accession>A0A7C8MCS0</accession>
<evidence type="ECO:0000256" key="3">
    <source>
        <dbReference type="SAM" id="Phobius"/>
    </source>
</evidence>
<dbReference type="AlphaFoldDB" id="A0A7C8MCS0"/>
<evidence type="ECO:0000259" key="4">
    <source>
        <dbReference type="PROSITE" id="PS51767"/>
    </source>
</evidence>
<keyword evidence="6" id="KW-1185">Reference proteome</keyword>
<dbReference type="InterPro" id="IPR001461">
    <property type="entry name" value="Aspartic_peptidase_A1"/>
</dbReference>
<keyword evidence="3" id="KW-0472">Membrane</keyword>
<protein>
    <submittedName>
        <fullName evidence="5">Aspartic peptidase domain-containing protein</fullName>
    </submittedName>
</protein>
<dbReference type="InterPro" id="IPR021109">
    <property type="entry name" value="Peptidase_aspartic_dom_sf"/>
</dbReference>
<dbReference type="EMBL" id="JAADJZ010000007">
    <property type="protein sequence ID" value="KAF2873741.1"/>
    <property type="molecule type" value="Genomic_DNA"/>
</dbReference>
<feature type="compositionally biased region" description="Basic and acidic residues" evidence="2">
    <location>
        <begin position="409"/>
        <end position="420"/>
    </location>
</feature>
<dbReference type="PANTHER" id="PTHR47966">
    <property type="entry name" value="BETA-SITE APP-CLEAVING ENZYME, ISOFORM A-RELATED"/>
    <property type="match status" value="1"/>
</dbReference>
<sequence length="646" mass="69608">MANISISGLPAPVVFSPGGWYSNDGNWSSFNISIGAREQHFSVFPDMFTSELRVPSKDGCSLDDDPSDCGVLRGAWDSNMGFDRTTSPGYYEIGYLATEFAAEMGGQEVAMYGAESVTFYVDTEFVIITNQHLVSEISDKTPFVGLLGLTPEGILIKDGGYWPSTMETLRAMNETPSLSYGYTAGASYKFTSPEGSLIMGGYDASKFQGSSDDVSFPFSASGKNNITVGIQNIISQHGVGEQNTLLNTPIMARIDSSLPHLWLPRYVCDKFESVFGLTYDDDSDLYWINDTMHDQHLTQNPSVNFTLGNEASKTSTISFPYSAFDMKAQWPITGGENIDMKTYFPIRRGKDDNDPTYTYILGRTFLQEAYIIVDYEAGNFSVHQALYPTPKPPEDIVTILPAELRNLPKAESTPDTKNDPNFEPTSTNTPSGKGKRRKFAGGSIAGIVIGLLAAVAILLALLWILRRRKDNAKLHEQKQALTAPDPTLDPYAAAAAAAAASTTPKPAAYSDDNGPPTQYYGPAPTPQPPYADLDNGTAVVKAAHIVRDSVNPPPLYSPYTPVTVVGSGQEERHEMMPQDPAEMDGLARGVLPLVVTGQESHGGFQGPVEVAGLSGQAAFAGPVEVAGSGGQHEMDGNAAWRSGSGR</sequence>
<evidence type="ECO:0000256" key="1">
    <source>
        <dbReference type="ARBA" id="ARBA00007447"/>
    </source>
</evidence>
<dbReference type="GO" id="GO:0006508">
    <property type="term" value="P:proteolysis"/>
    <property type="evidence" value="ECO:0007669"/>
    <property type="project" value="InterPro"/>
</dbReference>
<keyword evidence="3" id="KW-0812">Transmembrane</keyword>
<dbReference type="PRINTS" id="PR00792">
    <property type="entry name" value="PEPSIN"/>
</dbReference>
<evidence type="ECO:0000256" key="2">
    <source>
        <dbReference type="SAM" id="MobiDB-lite"/>
    </source>
</evidence>
<dbReference type="InterPro" id="IPR033121">
    <property type="entry name" value="PEPTIDASE_A1"/>
</dbReference>
<dbReference type="Proteomes" id="UP000481861">
    <property type="component" value="Unassembled WGS sequence"/>
</dbReference>
<feature type="region of interest" description="Disordered" evidence="2">
    <location>
        <begin position="502"/>
        <end position="534"/>
    </location>
</feature>
<dbReference type="PROSITE" id="PS51767">
    <property type="entry name" value="PEPTIDASE_A1"/>
    <property type="match status" value="1"/>
</dbReference>
<comment type="caution">
    <text evidence="5">The sequence shown here is derived from an EMBL/GenBank/DDBJ whole genome shotgun (WGS) entry which is preliminary data.</text>
</comment>
<organism evidence="5 6">
    <name type="scientific">Massariosphaeria phaeospora</name>
    <dbReference type="NCBI Taxonomy" id="100035"/>
    <lineage>
        <taxon>Eukaryota</taxon>
        <taxon>Fungi</taxon>
        <taxon>Dikarya</taxon>
        <taxon>Ascomycota</taxon>
        <taxon>Pezizomycotina</taxon>
        <taxon>Dothideomycetes</taxon>
        <taxon>Pleosporomycetidae</taxon>
        <taxon>Pleosporales</taxon>
        <taxon>Pleosporales incertae sedis</taxon>
        <taxon>Massariosphaeria</taxon>
    </lineage>
</organism>
<evidence type="ECO:0000313" key="6">
    <source>
        <dbReference type="Proteomes" id="UP000481861"/>
    </source>
</evidence>
<dbReference type="PANTHER" id="PTHR47966:SF51">
    <property type="entry name" value="BETA-SITE APP-CLEAVING ENZYME, ISOFORM A-RELATED"/>
    <property type="match status" value="1"/>
</dbReference>
<dbReference type="OrthoDB" id="4074350at2759"/>
<dbReference type="Gene3D" id="2.40.70.10">
    <property type="entry name" value="Acid Proteases"/>
    <property type="match status" value="2"/>
</dbReference>
<dbReference type="GO" id="GO:0000324">
    <property type="term" value="C:fungal-type vacuole"/>
    <property type="evidence" value="ECO:0007669"/>
    <property type="project" value="TreeGrafter"/>
</dbReference>
<feature type="region of interest" description="Disordered" evidence="2">
    <location>
        <begin position="626"/>
        <end position="646"/>
    </location>
</feature>
<feature type="domain" description="Peptidase A1" evidence="4">
    <location>
        <begin position="28"/>
        <end position="383"/>
    </location>
</feature>
<name>A0A7C8MCS0_9PLEO</name>
<comment type="similarity">
    <text evidence="1">Belongs to the peptidase A1 family.</text>
</comment>
<feature type="transmembrane region" description="Helical" evidence="3">
    <location>
        <begin position="439"/>
        <end position="465"/>
    </location>
</feature>
<dbReference type="Pfam" id="PF00026">
    <property type="entry name" value="Asp"/>
    <property type="match status" value="1"/>
</dbReference>
<reference evidence="5 6" key="1">
    <citation type="submission" date="2020-01" db="EMBL/GenBank/DDBJ databases">
        <authorList>
            <consortium name="DOE Joint Genome Institute"/>
            <person name="Haridas S."/>
            <person name="Albert R."/>
            <person name="Binder M."/>
            <person name="Bloem J."/>
            <person name="Labutti K."/>
            <person name="Salamov A."/>
            <person name="Andreopoulos B."/>
            <person name="Baker S.E."/>
            <person name="Barry K."/>
            <person name="Bills G."/>
            <person name="Bluhm B.H."/>
            <person name="Cannon C."/>
            <person name="Castanera R."/>
            <person name="Culley D.E."/>
            <person name="Daum C."/>
            <person name="Ezra D."/>
            <person name="Gonzalez J.B."/>
            <person name="Henrissat B."/>
            <person name="Kuo A."/>
            <person name="Liang C."/>
            <person name="Lipzen A."/>
            <person name="Lutzoni F."/>
            <person name="Magnuson J."/>
            <person name="Mondo S."/>
            <person name="Nolan M."/>
            <person name="Ohm R."/>
            <person name="Pangilinan J."/>
            <person name="Park H.-J.H."/>
            <person name="Ramirez L."/>
            <person name="Alfaro M."/>
            <person name="Sun H."/>
            <person name="Tritt A."/>
            <person name="Yoshinaga Y."/>
            <person name="Zwiers L.-H.L."/>
            <person name="Turgeon B.G."/>
            <person name="Goodwin S.B."/>
            <person name="Spatafora J.W."/>
            <person name="Crous P.W."/>
            <person name="Grigoriev I.V."/>
        </authorList>
    </citation>
    <scope>NUCLEOTIDE SEQUENCE [LARGE SCALE GENOMIC DNA]</scope>
    <source>
        <strain evidence="5 6">CBS 611.86</strain>
    </source>
</reference>